<proteinExistence type="predicted"/>
<dbReference type="OrthoDB" id="10664952at2759"/>
<keyword evidence="2" id="KW-1185">Reference proteome</keyword>
<gene>
    <name evidence="1" type="ORF">BT62DRAFT_999302</name>
</gene>
<accession>A0A9P7W619</accession>
<name>A0A9P7W619_9AGAR</name>
<organism evidence="1 2">
    <name type="scientific">Guyanagaster necrorhizus</name>
    <dbReference type="NCBI Taxonomy" id="856835"/>
    <lineage>
        <taxon>Eukaryota</taxon>
        <taxon>Fungi</taxon>
        <taxon>Dikarya</taxon>
        <taxon>Basidiomycota</taxon>
        <taxon>Agaricomycotina</taxon>
        <taxon>Agaricomycetes</taxon>
        <taxon>Agaricomycetidae</taxon>
        <taxon>Agaricales</taxon>
        <taxon>Marasmiineae</taxon>
        <taxon>Physalacriaceae</taxon>
        <taxon>Guyanagaster</taxon>
    </lineage>
</organism>
<dbReference type="AlphaFoldDB" id="A0A9P7W619"/>
<evidence type="ECO:0000313" key="1">
    <source>
        <dbReference type="EMBL" id="KAG7453249.1"/>
    </source>
</evidence>
<sequence>MTRSSDKRWMRWIRMGPYRGYLRRPKIRPTDLTSTVPYRRQQFWYGLQPYCYSRIHNRMVHIPSRHPAVYYAYRGRKQKQVPVSSIVRPTPIGKVNGQSSTLRGQIQQEQEIIAKGMSEKARTSENATQPEYERMYGKQDSLWLMAPYSQAG</sequence>
<reference evidence="1" key="1">
    <citation type="submission" date="2020-11" db="EMBL/GenBank/DDBJ databases">
        <title>Adaptations for nitrogen fixation in a non-lichenized fungal sporocarp promotes dispersal by wood-feeding termites.</title>
        <authorList>
            <consortium name="DOE Joint Genome Institute"/>
            <person name="Koch R.A."/>
            <person name="Yoon G."/>
            <person name="Arayal U."/>
            <person name="Lail K."/>
            <person name="Amirebrahimi M."/>
            <person name="Labutti K."/>
            <person name="Lipzen A."/>
            <person name="Riley R."/>
            <person name="Barry K."/>
            <person name="Henrissat B."/>
            <person name="Grigoriev I.V."/>
            <person name="Herr J.R."/>
            <person name="Aime M.C."/>
        </authorList>
    </citation>
    <scope>NUCLEOTIDE SEQUENCE</scope>
    <source>
        <strain evidence="1">MCA 3950</strain>
    </source>
</reference>
<dbReference type="Proteomes" id="UP000812287">
    <property type="component" value="Unassembled WGS sequence"/>
</dbReference>
<protein>
    <submittedName>
        <fullName evidence="1">Uncharacterized protein</fullName>
    </submittedName>
</protein>
<comment type="caution">
    <text evidence="1">The sequence shown here is derived from an EMBL/GenBank/DDBJ whole genome shotgun (WGS) entry which is preliminary data.</text>
</comment>
<dbReference type="EMBL" id="MU250523">
    <property type="protein sequence ID" value="KAG7453249.1"/>
    <property type="molecule type" value="Genomic_DNA"/>
</dbReference>
<evidence type="ECO:0000313" key="2">
    <source>
        <dbReference type="Proteomes" id="UP000812287"/>
    </source>
</evidence>
<dbReference type="RefSeq" id="XP_043046749.1">
    <property type="nucleotide sequence ID" value="XM_043190788.1"/>
</dbReference>
<dbReference type="GeneID" id="66113085"/>